<keyword evidence="2" id="KW-1185">Reference proteome</keyword>
<proteinExistence type="predicted"/>
<organism evidence="1 2">
    <name type="scientific">Rhodonellum psychrophilum GCM71 = DSM 17998</name>
    <dbReference type="NCBI Taxonomy" id="1123057"/>
    <lineage>
        <taxon>Bacteria</taxon>
        <taxon>Pseudomonadati</taxon>
        <taxon>Bacteroidota</taxon>
        <taxon>Cytophagia</taxon>
        <taxon>Cytophagales</taxon>
        <taxon>Cytophagaceae</taxon>
        <taxon>Rhodonellum</taxon>
    </lineage>
</organism>
<protein>
    <submittedName>
        <fullName evidence="1">Uncharacterized protein</fullName>
    </submittedName>
</protein>
<dbReference type="EMBL" id="AWXR01000007">
    <property type="protein sequence ID" value="ERM84084.1"/>
    <property type="molecule type" value="Genomic_DNA"/>
</dbReference>
<accession>U5C2P6</accession>
<gene>
    <name evidence="1" type="ORF">P872_00820</name>
</gene>
<name>U5C2P6_9BACT</name>
<reference evidence="1 2" key="1">
    <citation type="journal article" date="2013" name="Genome Announc.">
        <title>Draft Genome Sequence of the Psychrophilic and Alkaliphilic Rhodonellum psychrophilum Strain GCM71T.</title>
        <authorList>
            <person name="Hauptmann A.L."/>
            <person name="Glaring M.A."/>
            <person name="Hallin P.F."/>
            <person name="Prieme A."/>
            <person name="Stougaard P."/>
        </authorList>
    </citation>
    <scope>NUCLEOTIDE SEQUENCE [LARGE SCALE GENOMIC DNA]</scope>
    <source>
        <strain evidence="1 2">GCM71</strain>
    </source>
</reference>
<evidence type="ECO:0000313" key="1">
    <source>
        <dbReference type="EMBL" id="ERM84084.1"/>
    </source>
</evidence>
<dbReference type="Proteomes" id="UP000016843">
    <property type="component" value="Unassembled WGS sequence"/>
</dbReference>
<dbReference type="AlphaFoldDB" id="U5C2P6"/>
<evidence type="ECO:0000313" key="2">
    <source>
        <dbReference type="Proteomes" id="UP000016843"/>
    </source>
</evidence>
<comment type="caution">
    <text evidence="1">The sequence shown here is derived from an EMBL/GenBank/DDBJ whole genome shotgun (WGS) entry which is preliminary data.</text>
</comment>
<sequence>MHAKDTNIFKCGSNAFQNKSHYLPKMLFKKEFSSVLKNLHRFRDLRFGGRWD</sequence>